<organism evidence="2">
    <name type="scientific">Pseudomonas sp. 13.2</name>
    <dbReference type="NCBI Taxonomy" id="3144665"/>
    <lineage>
        <taxon>Bacteria</taxon>
        <taxon>Pseudomonadati</taxon>
        <taxon>Pseudomonadota</taxon>
        <taxon>Gammaproteobacteria</taxon>
        <taxon>Pseudomonadales</taxon>
        <taxon>Pseudomonadaceae</taxon>
        <taxon>Pseudomonas</taxon>
    </lineage>
</organism>
<sequence>MNFRLKLASIVVGSTMLSGVSYGALYGFGPAEMWTAEQISALSASVGTNITTFGTTFGNQMTIKFEQIISAVAVATKQEALSASVVADNSRQTAEQLINASRAQHRTRPRPRPTSTSTQRPAKVSTLAAP</sequence>
<dbReference type="EMBL" id="CP157179">
    <property type="protein sequence ID" value="XBG33403.1"/>
    <property type="molecule type" value="Genomic_DNA"/>
</dbReference>
<feature type="region of interest" description="Disordered" evidence="1">
    <location>
        <begin position="85"/>
        <end position="130"/>
    </location>
</feature>
<evidence type="ECO:0000256" key="1">
    <source>
        <dbReference type="SAM" id="MobiDB-lite"/>
    </source>
</evidence>
<dbReference type="AlphaFoldDB" id="A0AAU7BLM6"/>
<protein>
    <submittedName>
        <fullName evidence="2">Uncharacterized protein</fullName>
    </submittedName>
</protein>
<reference evidence="2" key="1">
    <citation type="journal article" date="2019" name="Microbiol. Resour. Announc.">
        <title>Draft Genome Sequences of Five Environmental Bacterial Isolates That Degrade Polyethylene Terephthalate Plastic.</title>
        <authorList>
            <person name="Leon-Zayas R."/>
            <person name="Roberts C."/>
            <person name="Vague M."/>
            <person name="Mellies J.L."/>
        </authorList>
    </citation>
    <scope>NUCLEOTIDE SEQUENCE</scope>
    <source>
        <strain evidence="2">13.2</strain>
    </source>
</reference>
<gene>
    <name evidence="2" type="ORF">ABH853_11505</name>
</gene>
<accession>A0AAU7BLM6</accession>
<feature type="compositionally biased region" description="Polar residues" evidence="1">
    <location>
        <begin position="87"/>
        <end position="102"/>
    </location>
</feature>
<reference evidence="2" key="2">
    <citation type="submission" date="2024-05" db="EMBL/GenBank/DDBJ databases">
        <authorList>
            <person name="Mellies J."/>
            <person name="Newton I."/>
        </authorList>
    </citation>
    <scope>NUCLEOTIDE SEQUENCE</scope>
    <source>
        <strain evidence="2">13.2</strain>
    </source>
</reference>
<evidence type="ECO:0000313" key="2">
    <source>
        <dbReference type="EMBL" id="XBG33403.1"/>
    </source>
</evidence>
<name>A0AAU7BLM6_9PSED</name>
<proteinExistence type="predicted"/>